<protein>
    <submittedName>
        <fullName evidence="2">Uncharacterized protein</fullName>
    </submittedName>
</protein>
<feature type="region of interest" description="Disordered" evidence="1">
    <location>
        <begin position="332"/>
        <end position="360"/>
    </location>
</feature>
<dbReference type="EMBL" id="JAHKSW010000014">
    <property type="protein sequence ID" value="KAG7323876.1"/>
    <property type="molecule type" value="Genomic_DNA"/>
</dbReference>
<proteinExistence type="predicted"/>
<feature type="region of interest" description="Disordered" evidence="1">
    <location>
        <begin position="171"/>
        <end position="282"/>
    </location>
</feature>
<evidence type="ECO:0000313" key="3">
    <source>
        <dbReference type="Proteomes" id="UP000824219"/>
    </source>
</evidence>
<feature type="region of interest" description="Disordered" evidence="1">
    <location>
        <begin position="385"/>
        <end position="457"/>
    </location>
</feature>
<dbReference type="Proteomes" id="UP000824219">
    <property type="component" value="Linkage Group LG14"/>
</dbReference>
<dbReference type="AlphaFoldDB" id="A0A9D3NHZ7"/>
<organism evidence="2 3">
    <name type="scientific">Hemibagrus wyckioides</name>
    <dbReference type="NCBI Taxonomy" id="337641"/>
    <lineage>
        <taxon>Eukaryota</taxon>
        <taxon>Metazoa</taxon>
        <taxon>Chordata</taxon>
        <taxon>Craniata</taxon>
        <taxon>Vertebrata</taxon>
        <taxon>Euteleostomi</taxon>
        <taxon>Actinopterygii</taxon>
        <taxon>Neopterygii</taxon>
        <taxon>Teleostei</taxon>
        <taxon>Ostariophysi</taxon>
        <taxon>Siluriformes</taxon>
        <taxon>Bagridae</taxon>
        <taxon>Hemibagrus</taxon>
    </lineage>
</organism>
<comment type="caution">
    <text evidence="2">The sequence shown here is derived from an EMBL/GenBank/DDBJ whole genome shotgun (WGS) entry which is preliminary data.</text>
</comment>
<reference evidence="2 3" key="1">
    <citation type="submission" date="2021-06" db="EMBL/GenBank/DDBJ databases">
        <title>Chromosome-level genome assembly of the red-tail catfish (Hemibagrus wyckioides).</title>
        <authorList>
            <person name="Shao F."/>
        </authorList>
    </citation>
    <scope>NUCLEOTIDE SEQUENCE [LARGE SCALE GENOMIC DNA]</scope>
    <source>
        <strain evidence="2">EC202008001</strain>
        <tissue evidence="2">Blood</tissue>
    </source>
</reference>
<name>A0A9D3NHZ7_9TELE</name>
<sequence length="482" mass="51364">MGRIGRRAGSYALQIGRVGAQISGPVVLEGRGRCGSTQALAVELPAKFRESTGRFASYGSEVPRGAHENRALERRQTAGPGALAAACADFRVRISGSRPRETSQGSLDSSGSPLRDCIKMGRLGRRGRKLRGREVDARAVGFGPASRARESEVRGRCLGLRTVATEVPTEVWRGSASRSRATPRSPRPRDRFRSRVPEARPWSRSRQGRLEEACRSSARRQAVLELSRPNREASPESGGEEGSVARGVPRAQRDGPGLVDSSRPPRRACKIWGGSDGGRGSYAEGCRRDGMAEAIHRSSEEARWVLLVSAGERRCRADPWALPLAPRTVLRTQSKKRQSPRYRTGGGTRVSPGGPGPRAAARELLSRPLLSSALGARVGTVGRRRGAGGMVWQRPSTGALRRPAGSSSSPRENADAGQIRGPALGAADGSSDSSKKRQSPRYRTGGGTERAPGARPRAAARELLSWAAFLSSALGARVGTVG</sequence>
<accession>A0A9D3NHZ7</accession>
<gene>
    <name evidence="2" type="ORF">KOW79_011892</name>
</gene>
<feature type="compositionally biased region" description="Polar residues" evidence="1">
    <location>
        <begin position="102"/>
        <end position="112"/>
    </location>
</feature>
<keyword evidence="3" id="KW-1185">Reference proteome</keyword>
<evidence type="ECO:0000256" key="1">
    <source>
        <dbReference type="SAM" id="MobiDB-lite"/>
    </source>
</evidence>
<feature type="compositionally biased region" description="Low complexity" evidence="1">
    <location>
        <begin position="173"/>
        <end position="184"/>
    </location>
</feature>
<feature type="compositionally biased region" description="Basic and acidic residues" evidence="1">
    <location>
        <begin position="187"/>
        <end position="198"/>
    </location>
</feature>
<feature type="region of interest" description="Disordered" evidence="1">
    <location>
        <begin position="95"/>
        <end position="117"/>
    </location>
</feature>
<evidence type="ECO:0000313" key="2">
    <source>
        <dbReference type="EMBL" id="KAG7323876.1"/>
    </source>
</evidence>